<feature type="region of interest" description="Disordered" evidence="1">
    <location>
        <begin position="1"/>
        <end position="25"/>
    </location>
</feature>
<evidence type="ECO:0000313" key="2">
    <source>
        <dbReference type="EMBL" id="KZT76068.1"/>
    </source>
</evidence>
<gene>
    <name evidence="2" type="ORF">F511_46907</name>
</gene>
<dbReference type="EMBL" id="KV157706">
    <property type="protein sequence ID" value="KZT76068.1"/>
    <property type="molecule type" value="Genomic_DNA"/>
</dbReference>
<organism evidence="2 3">
    <name type="scientific">Dorcoceras hygrometricum</name>
    <dbReference type="NCBI Taxonomy" id="472368"/>
    <lineage>
        <taxon>Eukaryota</taxon>
        <taxon>Viridiplantae</taxon>
        <taxon>Streptophyta</taxon>
        <taxon>Embryophyta</taxon>
        <taxon>Tracheophyta</taxon>
        <taxon>Spermatophyta</taxon>
        <taxon>Magnoliopsida</taxon>
        <taxon>eudicotyledons</taxon>
        <taxon>Gunneridae</taxon>
        <taxon>Pentapetalae</taxon>
        <taxon>asterids</taxon>
        <taxon>lamiids</taxon>
        <taxon>Lamiales</taxon>
        <taxon>Gesneriaceae</taxon>
        <taxon>Didymocarpoideae</taxon>
        <taxon>Trichosporeae</taxon>
        <taxon>Loxocarpinae</taxon>
        <taxon>Dorcoceras</taxon>
    </lineage>
</organism>
<sequence>MRGRGEQRAQNAAHRATGTAMMHDWRPLSSPSIARFMRGQRAHRAEIIDQRALPLRGQRASRAPRVRTRWCAAAHGGGRRSIPDFRFSDLKSNVRYNSGNIRMIKSGKHWL</sequence>
<protein>
    <submittedName>
        <fullName evidence="2">Uncharacterized protein</fullName>
    </submittedName>
</protein>
<keyword evidence="3" id="KW-1185">Reference proteome</keyword>
<dbReference type="Proteomes" id="UP000250235">
    <property type="component" value="Unassembled WGS sequence"/>
</dbReference>
<evidence type="ECO:0000313" key="3">
    <source>
        <dbReference type="Proteomes" id="UP000250235"/>
    </source>
</evidence>
<dbReference type="AlphaFoldDB" id="A0A2Z6ZYT6"/>
<reference evidence="2 3" key="1">
    <citation type="journal article" date="2015" name="Proc. Natl. Acad. Sci. U.S.A.">
        <title>The resurrection genome of Boea hygrometrica: A blueprint for survival of dehydration.</title>
        <authorList>
            <person name="Xiao L."/>
            <person name="Yang G."/>
            <person name="Zhang L."/>
            <person name="Yang X."/>
            <person name="Zhao S."/>
            <person name="Ji Z."/>
            <person name="Zhou Q."/>
            <person name="Hu M."/>
            <person name="Wang Y."/>
            <person name="Chen M."/>
            <person name="Xu Y."/>
            <person name="Jin H."/>
            <person name="Xiao X."/>
            <person name="Hu G."/>
            <person name="Bao F."/>
            <person name="Hu Y."/>
            <person name="Wan P."/>
            <person name="Li L."/>
            <person name="Deng X."/>
            <person name="Kuang T."/>
            <person name="Xiang C."/>
            <person name="Zhu J.K."/>
            <person name="Oliver M.J."/>
            <person name="He Y."/>
        </authorList>
    </citation>
    <scope>NUCLEOTIDE SEQUENCE [LARGE SCALE GENOMIC DNA]</scope>
    <source>
        <strain evidence="3">cv. XS01</strain>
    </source>
</reference>
<accession>A0A2Z6ZYT6</accession>
<evidence type="ECO:0000256" key="1">
    <source>
        <dbReference type="SAM" id="MobiDB-lite"/>
    </source>
</evidence>
<proteinExistence type="predicted"/>
<name>A0A2Z6ZYT6_9LAMI</name>